<name>F3FBX5_PSESX</name>
<proteinExistence type="predicted"/>
<organism evidence="1 2">
    <name type="scientific">Pseudomonas syringae pv. japonica str. M301072</name>
    <dbReference type="NCBI Taxonomy" id="629262"/>
    <lineage>
        <taxon>Bacteria</taxon>
        <taxon>Pseudomonadati</taxon>
        <taxon>Pseudomonadota</taxon>
        <taxon>Gammaproteobacteria</taxon>
        <taxon>Pseudomonadales</taxon>
        <taxon>Pseudomonadaceae</taxon>
        <taxon>Pseudomonas</taxon>
        <taxon>Pseudomonas syringae</taxon>
    </lineage>
</organism>
<dbReference type="EMBL" id="AEAH01000047">
    <property type="protein sequence ID" value="EGH27711.1"/>
    <property type="molecule type" value="Genomic_DNA"/>
</dbReference>
<dbReference type="HOGENOM" id="CLU_2846571_0_0_6"/>
<gene>
    <name evidence="1" type="ORF">PSYJA_01219</name>
</gene>
<sequence length="65" mass="7222">MGLGLTVCSEVLLILVIEQLPHVSDERLRAIPVNGQSSHALNKLLMGQFFAHDLTLRTSRNRPSK</sequence>
<evidence type="ECO:0000313" key="2">
    <source>
        <dbReference type="Proteomes" id="UP000004471"/>
    </source>
</evidence>
<reference evidence="1 2" key="1">
    <citation type="journal article" date="2011" name="PLoS Pathog.">
        <title>Dynamic evolution of pathogenicity revealed by sequencing and comparative genomics of 19 Pseudomonas syringae isolates.</title>
        <authorList>
            <person name="Baltrus D.A."/>
            <person name="Nishimura M.T."/>
            <person name="Romanchuk A."/>
            <person name="Chang J.H."/>
            <person name="Mukhtar M.S."/>
            <person name="Cherkis K."/>
            <person name="Roach J."/>
            <person name="Grant S.R."/>
            <person name="Jones C.D."/>
            <person name="Dangl J.L."/>
        </authorList>
    </citation>
    <scope>NUCLEOTIDE SEQUENCE [LARGE SCALE GENOMIC DNA]</scope>
    <source>
        <strain evidence="2">M301072PT</strain>
    </source>
</reference>
<comment type="caution">
    <text evidence="1">The sequence shown here is derived from an EMBL/GenBank/DDBJ whole genome shotgun (WGS) entry which is preliminary data.</text>
</comment>
<dbReference type="AlphaFoldDB" id="F3FBX5"/>
<protein>
    <submittedName>
        <fullName evidence="1">Uncharacterized protein</fullName>
    </submittedName>
</protein>
<accession>F3FBX5</accession>
<dbReference type="Proteomes" id="UP000004471">
    <property type="component" value="Unassembled WGS sequence"/>
</dbReference>
<evidence type="ECO:0000313" key="1">
    <source>
        <dbReference type="EMBL" id="EGH27711.1"/>
    </source>
</evidence>